<comment type="catalytic activity">
    <reaction evidence="1">
        <text>[protein]-peptidylproline (omega=180) = [protein]-peptidylproline (omega=0)</text>
        <dbReference type="Rhea" id="RHEA:16237"/>
        <dbReference type="Rhea" id="RHEA-COMP:10747"/>
        <dbReference type="Rhea" id="RHEA-COMP:10748"/>
        <dbReference type="ChEBI" id="CHEBI:83833"/>
        <dbReference type="ChEBI" id="CHEBI:83834"/>
        <dbReference type="EC" id="5.2.1.8"/>
    </reaction>
</comment>
<reference evidence="3" key="1">
    <citation type="submission" date="2021-12" db="EMBL/GenBank/DDBJ databases">
        <authorList>
            <person name="King R."/>
        </authorList>
    </citation>
    <scope>NUCLEOTIDE SEQUENCE</scope>
</reference>
<dbReference type="PRINTS" id="PR00153">
    <property type="entry name" value="CSAPPISMRASE"/>
</dbReference>
<name>A0A9P0A2M2_BEMTA</name>
<proteinExistence type="inferred from homology"/>
<dbReference type="EC" id="5.2.1.8" evidence="1"/>
<dbReference type="Gene3D" id="2.40.100.10">
    <property type="entry name" value="Cyclophilin-like"/>
    <property type="match status" value="1"/>
</dbReference>
<protein>
    <recommendedName>
        <fullName evidence="1">Peptidyl-prolyl cis-trans isomerase</fullName>
        <shortName evidence="1">PPIase</shortName>
        <ecNumber evidence="1">5.2.1.8</ecNumber>
    </recommendedName>
</protein>
<feature type="domain" description="PPIase cyclophilin-type" evidence="2">
    <location>
        <begin position="47"/>
        <end position="207"/>
    </location>
</feature>
<dbReference type="Pfam" id="PF00160">
    <property type="entry name" value="Pro_isomerase"/>
    <property type="match status" value="1"/>
</dbReference>
<evidence type="ECO:0000313" key="3">
    <source>
        <dbReference type="EMBL" id="CAH0382144.1"/>
    </source>
</evidence>
<sequence length="213" mass="24099">MMWERVKRMRFEATFLTFACLLGEIRTIEIHYPTIKPKIYETTSKVFLDVMQGDTSLGRIVIALYEKDTPITAGYFRALATTGINDTFLEGSFFHKIVKGFKVQGGEGMDINLLYDEEVEAYSYTVQEEEGKVPHAAAGVVSMASRGPHMKWTEFFITTIPTPWLDFHDVPFGKVESGMDVVKKIETANVTIEARPIIPIYIKKCGLVLNNET</sequence>
<organism evidence="3 4">
    <name type="scientific">Bemisia tabaci</name>
    <name type="common">Sweetpotato whitefly</name>
    <name type="synonym">Aleurodes tabaci</name>
    <dbReference type="NCBI Taxonomy" id="7038"/>
    <lineage>
        <taxon>Eukaryota</taxon>
        <taxon>Metazoa</taxon>
        <taxon>Ecdysozoa</taxon>
        <taxon>Arthropoda</taxon>
        <taxon>Hexapoda</taxon>
        <taxon>Insecta</taxon>
        <taxon>Pterygota</taxon>
        <taxon>Neoptera</taxon>
        <taxon>Paraneoptera</taxon>
        <taxon>Hemiptera</taxon>
        <taxon>Sternorrhyncha</taxon>
        <taxon>Aleyrodoidea</taxon>
        <taxon>Aleyrodidae</taxon>
        <taxon>Aleyrodinae</taxon>
        <taxon>Bemisia</taxon>
    </lineage>
</organism>
<evidence type="ECO:0000256" key="1">
    <source>
        <dbReference type="RuleBase" id="RU363019"/>
    </source>
</evidence>
<keyword evidence="4" id="KW-1185">Reference proteome</keyword>
<comment type="function">
    <text evidence="1">PPIases accelerate the folding of proteins. It catalyzes the cis-trans isomerization of proline imidic peptide bonds in oligopeptides.</text>
</comment>
<dbReference type="AlphaFoldDB" id="A0A9P0A2M2"/>
<dbReference type="GO" id="GO:0016018">
    <property type="term" value="F:cyclosporin A binding"/>
    <property type="evidence" value="ECO:0007669"/>
    <property type="project" value="TreeGrafter"/>
</dbReference>
<keyword evidence="1" id="KW-0697">Rotamase</keyword>
<comment type="similarity">
    <text evidence="1">Belongs to the cyclophilin-type PPIase family.</text>
</comment>
<dbReference type="PANTHER" id="PTHR11071">
    <property type="entry name" value="PEPTIDYL-PROLYL CIS-TRANS ISOMERASE"/>
    <property type="match status" value="1"/>
</dbReference>
<dbReference type="GO" id="GO:0005737">
    <property type="term" value="C:cytoplasm"/>
    <property type="evidence" value="ECO:0007669"/>
    <property type="project" value="TreeGrafter"/>
</dbReference>
<accession>A0A9P0A2M2</accession>
<dbReference type="InterPro" id="IPR002130">
    <property type="entry name" value="Cyclophilin-type_PPIase_dom"/>
</dbReference>
<dbReference type="PANTHER" id="PTHR11071:SF561">
    <property type="entry name" value="PEPTIDYL-PROLYL CIS-TRANS ISOMERASE D-RELATED"/>
    <property type="match status" value="1"/>
</dbReference>
<dbReference type="Proteomes" id="UP001152759">
    <property type="component" value="Chromosome 1"/>
</dbReference>
<evidence type="ECO:0000259" key="2">
    <source>
        <dbReference type="PROSITE" id="PS50072"/>
    </source>
</evidence>
<keyword evidence="1" id="KW-0413">Isomerase</keyword>
<dbReference type="InterPro" id="IPR029000">
    <property type="entry name" value="Cyclophilin-like_dom_sf"/>
</dbReference>
<dbReference type="EMBL" id="OU963862">
    <property type="protein sequence ID" value="CAH0382144.1"/>
    <property type="molecule type" value="Genomic_DNA"/>
</dbReference>
<dbReference type="GO" id="GO:0003755">
    <property type="term" value="F:peptidyl-prolyl cis-trans isomerase activity"/>
    <property type="evidence" value="ECO:0007669"/>
    <property type="project" value="UniProtKB-UniRule"/>
</dbReference>
<dbReference type="PROSITE" id="PS50072">
    <property type="entry name" value="CSA_PPIASE_2"/>
    <property type="match status" value="1"/>
</dbReference>
<gene>
    <name evidence="3" type="ORF">BEMITA_LOCUS1722</name>
</gene>
<dbReference type="SUPFAM" id="SSF50891">
    <property type="entry name" value="Cyclophilin-like"/>
    <property type="match status" value="1"/>
</dbReference>
<evidence type="ECO:0000313" key="4">
    <source>
        <dbReference type="Proteomes" id="UP001152759"/>
    </source>
</evidence>
<dbReference type="GO" id="GO:0006457">
    <property type="term" value="P:protein folding"/>
    <property type="evidence" value="ECO:0007669"/>
    <property type="project" value="TreeGrafter"/>
</dbReference>